<protein>
    <submittedName>
        <fullName evidence="2">PKD domain-containing protein</fullName>
    </submittedName>
</protein>
<dbReference type="Pfam" id="PF18911">
    <property type="entry name" value="PKD_4"/>
    <property type="match status" value="1"/>
</dbReference>
<dbReference type="SUPFAM" id="SSF52317">
    <property type="entry name" value="Class I glutamine amidotransferase-like"/>
    <property type="match status" value="1"/>
</dbReference>
<dbReference type="SMART" id="SM00089">
    <property type="entry name" value="PKD"/>
    <property type="match status" value="1"/>
</dbReference>
<evidence type="ECO:0000259" key="1">
    <source>
        <dbReference type="PROSITE" id="PS50093"/>
    </source>
</evidence>
<dbReference type="InterPro" id="IPR011042">
    <property type="entry name" value="6-blade_b-propeller_TolB-like"/>
</dbReference>
<dbReference type="InterPro" id="IPR013783">
    <property type="entry name" value="Ig-like_fold"/>
</dbReference>
<dbReference type="Gene3D" id="3.40.50.880">
    <property type="match status" value="1"/>
</dbReference>
<dbReference type="InterPro" id="IPR029062">
    <property type="entry name" value="Class_I_gatase-like"/>
</dbReference>
<gene>
    <name evidence="2" type="ORF">EWM59_20375</name>
</gene>
<name>A0A4Q5LW10_9BACT</name>
<dbReference type="SUPFAM" id="SSF50952">
    <property type="entry name" value="Soluble quinoprotein glucose dehydrogenase"/>
    <property type="match status" value="1"/>
</dbReference>
<dbReference type="AlphaFoldDB" id="A0A4Q5LW10"/>
<accession>A0A4Q5LW10</accession>
<dbReference type="InterPro" id="IPR022409">
    <property type="entry name" value="PKD/Chitinase_dom"/>
</dbReference>
<dbReference type="InterPro" id="IPR011041">
    <property type="entry name" value="Quinoprot_gluc/sorb_DH_b-prop"/>
</dbReference>
<dbReference type="RefSeq" id="WP_130023095.1">
    <property type="nucleotide sequence ID" value="NZ_SEWF01000037.1"/>
</dbReference>
<comment type="caution">
    <text evidence="2">The sequence shown here is derived from an EMBL/GenBank/DDBJ whole genome shotgun (WGS) entry which is preliminary data.</text>
</comment>
<keyword evidence="3" id="KW-1185">Reference proteome</keyword>
<dbReference type="Gene3D" id="2.120.10.30">
    <property type="entry name" value="TolB, C-terminal domain"/>
    <property type="match status" value="1"/>
</dbReference>
<dbReference type="Gene3D" id="2.60.40.10">
    <property type="entry name" value="Immunoglobulins"/>
    <property type="match status" value="1"/>
</dbReference>
<dbReference type="PANTHER" id="PTHR40469:SF2">
    <property type="entry name" value="GALACTOSE-BINDING DOMAIN-LIKE SUPERFAMILY PROTEIN"/>
    <property type="match status" value="1"/>
</dbReference>
<dbReference type="CDD" id="cd00146">
    <property type="entry name" value="PKD"/>
    <property type="match status" value="1"/>
</dbReference>
<organism evidence="2 3">
    <name type="scientific">Emticicia agri</name>
    <dbReference type="NCBI Taxonomy" id="2492393"/>
    <lineage>
        <taxon>Bacteria</taxon>
        <taxon>Pseudomonadati</taxon>
        <taxon>Bacteroidota</taxon>
        <taxon>Cytophagia</taxon>
        <taxon>Cytophagales</taxon>
        <taxon>Leadbetterellaceae</taxon>
        <taxon>Emticicia</taxon>
    </lineage>
</organism>
<dbReference type="SUPFAM" id="SSF49299">
    <property type="entry name" value="PKD domain"/>
    <property type="match status" value="1"/>
</dbReference>
<reference evidence="2 3" key="1">
    <citation type="submission" date="2019-02" db="EMBL/GenBank/DDBJ databases">
        <title>Bacterial novel species Emticicia sp. 17J42-9 isolated from soil.</title>
        <authorList>
            <person name="Jung H.-Y."/>
        </authorList>
    </citation>
    <scope>NUCLEOTIDE SEQUENCE [LARGE SCALE GENOMIC DNA]</scope>
    <source>
        <strain evidence="2 3">17J42-9</strain>
    </source>
</reference>
<sequence>MKRLIILPLLCLLTHITFGQKVLVFYDTANTSELTAFIETASSKKIQTDTTSNPARFTENTLKNYQAVVFLNTSANRLNFRQAAELQRFIQAGGGFVGNGKAAERSYKWLWYEKILGGELAENQLENPTQLSLITNASIGKTMLPPLWKVNDKPLIFTNLPTRCKPVLLDVMGKTWAWYYVTDEGGKLFYTALGCEPSAYANPDFMNHLWTGIEEVSAKTLPDYAKIAGSALPEEKNFLKIVLADSLQNPLSIATMRNDNVLMVEQSGYVKLYEAKKRKTNLIGKIDVANLKAIRLDPEFYQNGYVYTFAGTTPNEYKIGRMQLVGDTTVTMTDFSSQSTNPLVKSAVYDFERYGKSPYRLPKYFDRKSFRYDNEQGMVVETLDADGEVKNIEPFLTDMKFNFVTDLSFGADGGLYFLEDNQLKKIDYSEVNRKPIAIASADMLTGNVPLKIKFSSGGSIDFDKNDKISFEWNFDGVNQSTEANPEFTYTKPGPYEVKLKVSDAKGDSAETVLKVVANKAPVKGRKK</sequence>
<dbReference type="InterPro" id="IPR029010">
    <property type="entry name" value="ThuA-like"/>
</dbReference>
<dbReference type="EMBL" id="SEWF01000037">
    <property type="protein sequence ID" value="RYU93765.1"/>
    <property type="molecule type" value="Genomic_DNA"/>
</dbReference>
<proteinExistence type="predicted"/>
<dbReference type="InterPro" id="IPR000601">
    <property type="entry name" value="PKD_dom"/>
</dbReference>
<dbReference type="Pfam" id="PF06283">
    <property type="entry name" value="ThuA"/>
    <property type="match status" value="1"/>
</dbReference>
<evidence type="ECO:0000313" key="3">
    <source>
        <dbReference type="Proteomes" id="UP000293162"/>
    </source>
</evidence>
<dbReference type="InterPro" id="IPR035986">
    <property type="entry name" value="PKD_dom_sf"/>
</dbReference>
<dbReference type="Proteomes" id="UP000293162">
    <property type="component" value="Unassembled WGS sequence"/>
</dbReference>
<dbReference type="OrthoDB" id="9816308at2"/>
<feature type="domain" description="PKD" evidence="1">
    <location>
        <begin position="435"/>
        <end position="522"/>
    </location>
</feature>
<dbReference type="PANTHER" id="PTHR40469">
    <property type="entry name" value="SECRETED GLYCOSYL HYDROLASE"/>
    <property type="match status" value="1"/>
</dbReference>
<evidence type="ECO:0000313" key="2">
    <source>
        <dbReference type="EMBL" id="RYU93765.1"/>
    </source>
</evidence>
<dbReference type="PROSITE" id="PS50093">
    <property type="entry name" value="PKD"/>
    <property type="match status" value="1"/>
</dbReference>